<comment type="similarity">
    <text evidence="8 9">Belongs to the TonB-dependent receptor family.</text>
</comment>
<organism evidence="13 14">
    <name type="scientific">Caulobacter vibrioides (strain NA1000 / CB15N)</name>
    <name type="common">Caulobacter crescentus</name>
    <dbReference type="NCBI Taxonomy" id="565050"/>
    <lineage>
        <taxon>Bacteria</taxon>
        <taxon>Pseudomonadati</taxon>
        <taxon>Pseudomonadota</taxon>
        <taxon>Alphaproteobacteria</taxon>
        <taxon>Caulobacterales</taxon>
        <taxon>Caulobacteraceae</taxon>
        <taxon>Caulobacter</taxon>
    </lineage>
</organism>
<evidence type="ECO:0000256" key="4">
    <source>
        <dbReference type="ARBA" id="ARBA00022692"/>
    </source>
</evidence>
<dbReference type="GO" id="GO:0009279">
    <property type="term" value="C:cell outer membrane"/>
    <property type="evidence" value="ECO:0007669"/>
    <property type="project" value="UniProtKB-SubCell"/>
</dbReference>
<keyword evidence="6 8" id="KW-0472">Membrane</keyword>
<dbReference type="EMBL" id="CP001340">
    <property type="protein sequence ID" value="ACL95160.1"/>
    <property type="molecule type" value="Genomic_DNA"/>
</dbReference>
<evidence type="ECO:0000313" key="14">
    <source>
        <dbReference type="Proteomes" id="UP000001364"/>
    </source>
</evidence>
<evidence type="ECO:0000256" key="10">
    <source>
        <dbReference type="SAM" id="SignalP"/>
    </source>
</evidence>
<comment type="subcellular location">
    <subcellularLocation>
        <location evidence="1 8">Cell outer membrane</location>
        <topology evidence="1 8">Multi-pass membrane protein</topology>
    </subcellularLocation>
</comment>
<feature type="domain" description="TonB-dependent receptor plug" evidence="12">
    <location>
        <begin position="69"/>
        <end position="185"/>
    </location>
</feature>
<dbReference type="Proteomes" id="UP000001364">
    <property type="component" value="Chromosome"/>
</dbReference>
<keyword evidence="4 8" id="KW-0812">Transmembrane</keyword>
<dbReference type="Pfam" id="PF07715">
    <property type="entry name" value="Plug"/>
    <property type="match status" value="1"/>
</dbReference>
<dbReference type="Pfam" id="PF00593">
    <property type="entry name" value="TonB_dep_Rec_b-barrel"/>
    <property type="match status" value="1"/>
</dbReference>
<evidence type="ECO:0000259" key="12">
    <source>
        <dbReference type="Pfam" id="PF07715"/>
    </source>
</evidence>
<evidence type="ECO:0000256" key="7">
    <source>
        <dbReference type="ARBA" id="ARBA00023237"/>
    </source>
</evidence>
<evidence type="ECO:0000256" key="8">
    <source>
        <dbReference type="PROSITE-ProRule" id="PRU01360"/>
    </source>
</evidence>
<evidence type="ECO:0000256" key="3">
    <source>
        <dbReference type="ARBA" id="ARBA00022452"/>
    </source>
</evidence>
<name>A0A0H3C771_CAUVN</name>
<evidence type="ECO:0000256" key="9">
    <source>
        <dbReference type="RuleBase" id="RU003357"/>
    </source>
</evidence>
<evidence type="ECO:0000313" key="13">
    <source>
        <dbReference type="EMBL" id="ACL95160.1"/>
    </source>
</evidence>
<reference evidence="13 14" key="1">
    <citation type="journal article" date="2010" name="J. Bacteriol.">
        <title>The genetic basis of laboratory adaptation in Caulobacter crescentus.</title>
        <authorList>
            <person name="Marks M.E."/>
            <person name="Castro-Rojas C.M."/>
            <person name="Teiling C."/>
            <person name="Du L."/>
            <person name="Kapatral V."/>
            <person name="Walunas T.L."/>
            <person name="Crosson S."/>
        </authorList>
    </citation>
    <scope>NUCLEOTIDE SEQUENCE [LARGE SCALE GENOMIC DNA]</scope>
    <source>
        <strain evidence="14">NA1000 / CB15N</strain>
    </source>
</reference>
<evidence type="ECO:0000256" key="6">
    <source>
        <dbReference type="ARBA" id="ARBA00023136"/>
    </source>
</evidence>
<gene>
    <name evidence="13" type="ordered locus">CCNA_01695</name>
</gene>
<sequence>MTRGLHRMPVLNLRALRAGTAYAALLAGALATPALAQTATAPAAQAADAVEEIIVVGSRIQRRDADGVGVVTTITEQDLKNSGAGSVGELLQKLPSAGVSLSTNGTQGTSYGASSINLRYLGGAEGSGNRVLVLVDGHRWVDGVGQRGFRDFVDLNTMPLGMIEGIEVLKDGASAIYGSDAIAGVVNIKTARDFDGVKLTAKYGATTHGDGQSYSTMANFGKRFDKSAILVSASYVKDKPILTTSRDLTRVTLVPVTAPGTSPNGLYILPGLSNNAYFGTPTGFATSASPVAFTAGATIGSGALADNAYRTASLPADYYNTQAQGIYSTGPSERWGVYARWTTDLSDSVRFKAEGLFNQRKSDQLFSPVLLDIGGSAGTIRGFSIANNQPFNPFGTANGVPTANALAFAANSAWRIRKVMTEVGNRDNVQDVKTWRIAGGFDGELNLFGREWSWDVYGLYSKNKIDTQALNGVNYDRLALGLGPNCATTAGCVPINLFSPMTAAQAEYIRFTARESNQTEIYDFTANITGELFQLPAGPLAIAAGVEHRKNKASDSPDPFVNALPTNIPTPASGSAFASNTTTTAQTRIATVGQYSLNEIYAEAAIPLLKDVPLAKTLDISLAARYSDYDTVGGDSTVKVGVGWRPIEDILVRGTYAQGFRAPSILELFQGGRQTSFQGTDPCNGGASANPSLPGCTGVPTGYNQVNFNLNGLIPGTISGNTKLKAETADTYSAGVAIKPRFAPGLSLTVDWYEITVRDAISSQSATQILNLCAQRAGVFCDLVSRDASTGAITNLLQGVLNLAEIKTSGVDTTLRYDFSNDLGKFAAVVDASYLESFKTTSPNPAGGAPIVDERAGKGDQPRSTYPHWKGQASFSWTGGSWNALWRGRYIGSTTDVVNAVKDAKTKAIFYNDLEGGYQFERYDTAISVGISNIFDKAPPASYANAPINYDIYTYDARGRYGYVRVSAKF</sequence>
<accession>A0A0H3C771</accession>
<feature type="signal peptide" evidence="10">
    <location>
        <begin position="1"/>
        <end position="23"/>
    </location>
</feature>
<evidence type="ECO:0000256" key="1">
    <source>
        <dbReference type="ARBA" id="ARBA00004571"/>
    </source>
</evidence>
<keyword evidence="3 8" id="KW-1134">Transmembrane beta strand</keyword>
<dbReference type="InterPro" id="IPR036942">
    <property type="entry name" value="Beta-barrel_TonB_sf"/>
</dbReference>
<dbReference type="PATRIC" id="fig|565050.3.peg.1669"/>
<evidence type="ECO:0000259" key="11">
    <source>
        <dbReference type="Pfam" id="PF00593"/>
    </source>
</evidence>
<dbReference type="PANTHER" id="PTHR47234:SF2">
    <property type="entry name" value="TONB-DEPENDENT RECEPTOR"/>
    <property type="match status" value="1"/>
</dbReference>
<evidence type="ECO:0000256" key="2">
    <source>
        <dbReference type="ARBA" id="ARBA00022448"/>
    </source>
</evidence>
<keyword evidence="5 9" id="KW-0798">TonB box</keyword>
<feature type="chain" id="PRO_5002605766" evidence="10">
    <location>
        <begin position="24"/>
        <end position="970"/>
    </location>
</feature>
<dbReference type="PhylomeDB" id="A0A0H3C771"/>
<dbReference type="Gene3D" id="2.40.170.20">
    <property type="entry name" value="TonB-dependent receptor, beta-barrel domain"/>
    <property type="match status" value="1"/>
</dbReference>
<dbReference type="InterPro" id="IPR012910">
    <property type="entry name" value="Plug_dom"/>
</dbReference>
<keyword evidence="7 8" id="KW-0998">Cell outer membrane</keyword>
<dbReference type="Gene3D" id="2.170.130.10">
    <property type="entry name" value="TonB-dependent receptor, plug domain"/>
    <property type="match status" value="1"/>
</dbReference>
<dbReference type="GeneID" id="7331755"/>
<proteinExistence type="inferred from homology"/>
<dbReference type="KEGG" id="ccs:CCNA_01695"/>
<dbReference type="OrthoDB" id="7051241at2"/>
<keyword evidence="14" id="KW-1185">Reference proteome</keyword>
<dbReference type="PROSITE" id="PS52016">
    <property type="entry name" value="TONB_DEPENDENT_REC_3"/>
    <property type="match status" value="1"/>
</dbReference>
<protein>
    <submittedName>
        <fullName evidence="13">TonB-dependent outer membrane receptor</fullName>
    </submittedName>
</protein>
<dbReference type="HOGENOM" id="CLU_010745_0_0_5"/>
<dbReference type="InterPro" id="IPR000531">
    <property type="entry name" value="Beta-barrel_TonB"/>
</dbReference>
<dbReference type="SUPFAM" id="SSF56935">
    <property type="entry name" value="Porins"/>
    <property type="match status" value="1"/>
</dbReference>
<keyword evidence="10" id="KW-0732">Signal</keyword>
<dbReference type="InterPro" id="IPR039426">
    <property type="entry name" value="TonB-dep_rcpt-like"/>
</dbReference>
<dbReference type="RefSeq" id="WP_010919497.1">
    <property type="nucleotide sequence ID" value="NC_011916.1"/>
</dbReference>
<dbReference type="PANTHER" id="PTHR47234">
    <property type="match status" value="1"/>
</dbReference>
<dbReference type="RefSeq" id="YP_002517068.1">
    <property type="nucleotide sequence ID" value="NC_011916.1"/>
</dbReference>
<keyword evidence="2 8" id="KW-0813">Transport</keyword>
<keyword evidence="13" id="KW-0675">Receptor</keyword>
<dbReference type="CDD" id="cd01347">
    <property type="entry name" value="ligand_gated_channel"/>
    <property type="match status" value="1"/>
</dbReference>
<feature type="domain" description="TonB-dependent receptor-like beta-barrel" evidence="11">
    <location>
        <begin position="399"/>
        <end position="934"/>
    </location>
</feature>
<evidence type="ECO:0000256" key="5">
    <source>
        <dbReference type="ARBA" id="ARBA00023077"/>
    </source>
</evidence>
<dbReference type="InterPro" id="IPR037066">
    <property type="entry name" value="Plug_dom_sf"/>
</dbReference>
<dbReference type="AlphaFoldDB" id="A0A0H3C771"/>